<organism evidence="1 2">
    <name type="scientific">Paenibacillus rigui</name>
    <dbReference type="NCBI Taxonomy" id="554312"/>
    <lineage>
        <taxon>Bacteria</taxon>
        <taxon>Bacillati</taxon>
        <taxon>Bacillota</taxon>
        <taxon>Bacilli</taxon>
        <taxon>Bacillales</taxon>
        <taxon>Paenibacillaceae</taxon>
        <taxon>Paenibacillus</taxon>
    </lineage>
</organism>
<protein>
    <submittedName>
        <fullName evidence="1">Uncharacterized protein</fullName>
    </submittedName>
</protein>
<dbReference type="AlphaFoldDB" id="A0A229UVG6"/>
<dbReference type="OrthoDB" id="9815354at2"/>
<gene>
    <name evidence="1" type="ORF">CF651_04715</name>
</gene>
<proteinExistence type="predicted"/>
<sequence>MKTIGIVAVQPAPLIRFRYQGFFIELGPTYYEERKRDVIIKHSIKKLESLGVSITVNTSAS</sequence>
<dbReference type="Proteomes" id="UP000215509">
    <property type="component" value="Unassembled WGS sequence"/>
</dbReference>
<keyword evidence="2" id="KW-1185">Reference proteome</keyword>
<accession>A0A229UVG6</accession>
<dbReference type="EMBL" id="NMQW01000005">
    <property type="protein sequence ID" value="OXM87412.1"/>
    <property type="molecule type" value="Genomic_DNA"/>
</dbReference>
<evidence type="ECO:0000313" key="1">
    <source>
        <dbReference type="EMBL" id="OXM87412.1"/>
    </source>
</evidence>
<evidence type="ECO:0000313" key="2">
    <source>
        <dbReference type="Proteomes" id="UP000215509"/>
    </source>
</evidence>
<name>A0A229UVG6_9BACL</name>
<comment type="caution">
    <text evidence="1">The sequence shown here is derived from an EMBL/GenBank/DDBJ whole genome shotgun (WGS) entry which is preliminary data.</text>
</comment>
<reference evidence="1 2" key="1">
    <citation type="submission" date="2017-07" db="EMBL/GenBank/DDBJ databases">
        <title>Genome sequencing and assembly of Paenibacillus rigui.</title>
        <authorList>
            <person name="Mayilraj S."/>
        </authorList>
    </citation>
    <scope>NUCLEOTIDE SEQUENCE [LARGE SCALE GENOMIC DNA]</scope>
    <source>
        <strain evidence="1 2">JCM 16352</strain>
    </source>
</reference>